<dbReference type="GO" id="GO:0034272">
    <property type="term" value="C:phosphatidylinositol 3-kinase complex, class III, type II"/>
    <property type="evidence" value="ECO:0007669"/>
    <property type="project" value="TreeGrafter"/>
</dbReference>
<dbReference type="InterPro" id="IPR011989">
    <property type="entry name" value="ARM-like"/>
</dbReference>
<feature type="repeat" description="WD" evidence="10">
    <location>
        <begin position="1130"/>
        <end position="1162"/>
    </location>
</feature>
<dbReference type="SUPFAM" id="SSF48371">
    <property type="entry name" value="ARM repeat"/>
    <property type="match status" value="1"/>
</dbReference>
<feature type="compositionally biased region" description="Low complexity" evidence="11">
    <location>
        <begin position="979"/>
        <end position="991"/>
    </location>
</feature>
<dbReference type="PANTHER" id="PTHR17583">
    <property type="entry name" value="PHOSPHOINOSITIDE 3-KINASE REGULATORY SUBUNIT 4"/>
    <property type="match status" value="1"/>
</dbReference>
<accession>R7YG52</accession>
<dbReference type="GO" id="GO:0045324">
    <property type="term" value="P:late endosome to vacuole transport"/>
    <property type="evidence" value="ECO:0007669"/>
    <property type="project" value="InterPro"/>
</dbReference>
<dbReference type="InterPro" id="IPR045162">
    <property type="entry name" value="Vps15-like"/>
</dbReference>
<dbReference type="FunFam" id="2.130.10.10:FF:000652">
    <property type="entry name" value="Related to VPS15-ser/thr protein kinase"/>
    <property type="match status" value="1"/>
</dbReference>
<dbReference type="InterPro" id="IPR000719">
    <property type="entry name" value="Prot_kinase_dom"/>
</dbReference>
<feature type="region of interest" description="Disordered" evidence="11">
    <location>
        <begin position="1496"/>
        <end position="1533"/>
    </location>
</feature>
<dbReference type="eggNOG" id="KOG1240">
    <property type="taxonomic scope" value="Eukaryota"/>
</dbReference>
<evidence type="ECO:0000256" key="9">
    <source>
        <dbReference type="PROSITE-ProRule" id="PRU00103"/>
    </source>
</evidence>
<keyword evidence="4" id="KW-0808">Transferase</keyword>
<dbReference type="Pfam" id="PF00400">
    <property type="entry name" value="WD40"/>
    <property type="match status" value="1"/>
</dbReference>
<dbReference type="Pfam" id="PF22956">
    <property type="entry name" value="VPS15-like_hel"/>
    <property type="match status" value="1"/>
</dbReference>
<dbReference type="Gene3D" id="2.130.10.10">
    <property type="entry name" value="YVTN repeat-like/Quinoprotein amine dehydrogenase"/>
    <property type="match status" value="2"/>
</dbReference>
<dbReference type="FunFam" id="1.25.10.10:FF:000342">
    <property type="entry name" value="Serine/threonine-protein kinase VPS15"/>
    <property type="match status" value="1"/>
</dbReference>
<dbReference type="SUPFAM" id="SSF50978">
    <property type="entry name" value="WD40 repeat-like"/>
    <property type="match status" value="1"/>
</dbReference>
<dbReference type="InterPro" id="IPR036322">
    <property type="entry name" value="WD40_repeat_dom_sf"/>
</dbReference>
<dbReference type="CDD" id="cd13980">
    <property type="entry name" value="STKc_Vps15"/>
    <property type="match status" value="1"/>
</dbReference>
<evidence type="ECO:0000256" key="8">
    <source>
        <dbReference type="ARBA" id="ARBA00022840"/>
    </source>
</evidence>
<dbReference type="GO" id="GO:0005770">
    <property type="term" value="C:late endosome"/>
    <property type="evidence" value="ECO:0007669"/>
    <property type="project" value="TreeGrafter"/>
</dbReference>
<dbReference type="PROSITE" id="PS50294">
    <property type="entry name" value="WD_REPEATS_REGION"/>
    <property type="match status" value="1"/>
</dbReference>
<dbReference type="PROSITE" id="PS50011">
    <property type="entry name" value="PROTEIN_KINASE_DOM"/>
    <property type="match status" value="1"/>
</dbReference>
<keyword evidence="3 10" id="KW-0853">WD repeat</keyword>
<evidence type="ECO:0000256" key="11">
    <source>
        <dbReference type="SAM" id="MobiDB-lite"/>
    </source>
</evidence>
<evidence type="ECO:0000256" key="5">
    <source>
        <dbReference type="ARBA" id="ARBA00022737"/>
    </source>
</evidence>
<dbReference type="InterPro" id="IPR011009">
    <property type="entry name" value="Kinase-like_dom_sf"/>
</dbReference>
<gene>
    <name evidence="13" type="ORF">W97_00090</name>
</gene>
<evidence type="ECO:0000256" key="1">
    <source>
        <dbReference type="ARBA" id="ARBA00012513"/>
    </source>
</evidence>
<evidence type="ECO:0000256" key="4">
    <source>
        <dbReference type="ARBA" id="ARBA00022679"/>
    </source>
</evidence>
<evidence type="ECO:0000256" key="10">
    <source>
        <dbReference type="PROSITE-ProRule" id="PRU00221"/>
    </source>
</evidence>
<evidence type="ECO:0000259" key="12">
    <source>
        <dbReference type="PROSITE" id="PS50011"/>
    </source>
</evidence>
<dbReference type="GO" id="GO:0006623">
    <property type="term" value="P:protein targeting to vacuole"/>
    <property type="evidence" value="ECO:0007669"/>
    <property type="project" value="TreeGrafter"/>
</dbReference>
<dbReference type="Pfam" id="PF00069">
    <property type="entry name" value="Pkinase"/>
    <property type="match status" value="1"/>
</dbReference>
<dbReference type="GeneID" id="19897401"/>
<organism evidence="13 14">
    <name type="scientific">Coniosporium apollinis (strain CBS 100218)</name>
    <name type="common">Rock-inhabiting black yeast</name>
    <dbReference type="NCBI Taxonomy" id="1168221"/>
    <lineage>
        <taxon>Eukaryota</taxon>
        <taxon>Fungi</taxon>
        <taxon>Dikarya</taxon>
        <taxon>Ascomycota</taxon>
        <taxon>Pezizomycotina</taxon>
        <taxon>Dothideomycetes</taxon>
        <taxon>Dothideomycetes incertae sedis</taxon>
        <taxon>Coniosporium</taxon>
    </lineage>
</organism>
<feature type="repeat" description="HEAT" evidence="9">
    <location>
        <begin position="436"/>
        <end position="467"/>
    </location>
</feature>
<dbReference type="SMART" id="SM00320">
    <property type="entry name" value="WD40"/>
    <property type="match status" value="5"/>
</dbReference>
<dbReference type="PROSITE" id="PS50082">
    <property type="entry name" value="WD_REPEATS_2"/>
    <property type="match status" value="1"/>
</dbReference>
<evidence type="ECO:0000256" key="2">
    <source>
        <dbReference type="ARBA" id="ARBA00022527"/>
    </source>
</evidence>
<dbReference type="GO" id="GO:0016236">
    <property type="term" value="P:macroautophagy"/>
    <property type="evidence" value="ECO:0007669"/>
    <property type="project" value="InterPro"/>
</dbReference>
<dbReference type="GO" id="GO:0071561">
    <property type="term" value="C:nucleus-vacuole junction"/>
    <property type="evidence" value="ECO:0007669"/>
    <property type="project" value="TreeGrafter"/>
</dbReference>
<dbReference type="InterPro" id="IPR055231">
    <property type="entry name" value="2AA_helical"/>
</dbReference>
<dbReference type="InterPro" id="IPR001680">
    <property type="entry name" value="WD40_rpt"/>
</dbReference>
<evidence type="ECO:0000313" key="13">
    <source>
        <dbReference type="EMBL" id="EON60880.1"/>
    </source>
</evidence>
<keyword evidence="5" id="KW-0677">Repeat</keyword>
<keyword evidence="8" id="KW-0067">ATP-binding</keyword>
<sequence length="1578" mass="176226">MGQGYSLTTLSAGSATIDVPELSDLSYEKSLGDGRLMKCIRARHRNGLVVVKVAMKPYASMKLDRYVNALLEERRELAQIPNALAYHRILETPTNGYLIRQYIHSSLYDRMSTRPFLEDIEKRWLAFQLLCAVRDCHARNIYHGDIKTENILVTSWNWLYLADFSSSFKPIYLPEDNPADFSFYFDASGRRTCYVAPERFLGAGSSNEGTGKLTWAMDIFSVGCVIAEIFLETPIFNYSQLFRYRAGEYEPQHVHLNKIEDKAVRELVQHMIQLEPESRYSAEEYLNFWRQKTFPDYFFNFLHQYMYTITDPSSGHGPIGSEKSEESDNRIDKIYYDFDKITYLLDNDADSESIKPRESTPKKWNDVFPLHIDIPNYQHQASASMSRTVDDGTLMFLTVVVAALRTTARAKARLRACELMLAFAERCTDEAKLDRILPYLVSLLNDKSDMVKVTALRNMTQLIDLVSVVSPTNVYLFRDYLLLQLPFGNEAFMKPSQLVRAAYASCLAPLATTASRFLDMMQALRADGSLPSSGSEGEENGAGHHTFRELFDSARVDLLRHFEVPTKALLTDRESAVKRAFLGSVSNLCVFFGNPRANDVILSHLNTYLNDKDWMLKCAFFETIVGVATYVGGASLEEFILPLMIQALTDPEEFVVERVITSLASIAQLGLFQRSKTWELVDVIGRFTVHPNIWIREAAAQFVSSATTYLSTADNHSIIVPLVKPYLKVLPTEFSEIKLLDSLRKPLPRPVLDLASTWALQGDNGLFWKPAQQQRTFSFSSANEAVPTVSARDLGPKSLSRVPKNEDDEKWLARLRSIGMTADDEFKLIALREYIWKSARRKKMEESTPTPPIFNDIVKLKDLGINPQIVFFDHNVDLLSPNGQMQYAETKPHTIADALLDASTTADDANAHHVAPRTNGHTDRPNSNGSAALEPPALPTSPGQLEGVLFPSSKSSPHRRSLQVPNRTSKDTAHDGMPSSLESDGDLSLGSHNHPIRNKSIAINLISRNQPPSKAEAETSTTSATAFGKVDGLQPRDGTLQRKPSPLALAQQQHRSLAKEGKYQAVHTYTGHDPSVLKLLDSFYLENYPADYVEFGPLVTPMSGRQPIKRSSGLNSSIPWRPEGNLVATMGEHTGAINRVVVAPDHAFFITGSDDGSVKVWDTGRLERNVAHRSRATYKHAAGVAVTALAFIENTHCFISTGSDGSVHVVKVDYSEGNEARGPRFGKPVMLREYHLPEEHAVWAEHFKSDSQSILMLATNNSRVVAIELRTMTELYELNNPIHHGTPTCFCIDRKHHWLLLGTTHGVLDLWDLRFRLRLKGWAFSGASPIHRIRMQTLKGSHKRVCIAGGTGQGEVTVWDIEKTTCKAIYRTKDCKDTSKGHTLIDVDEERPGGMLSRFATRNLEPSSGGTDRGIRALALGTHVPEDGSEPRHFFMLTAGPDWKVRYWDTNRDRVESSMVISGLGLEEPKPVYRAKPTATETIIVQEMTPEQLAAEVEGEQGGKKGASGRAGEGRAGSSNSSGKRDAGKKPSRSSLMSLQQQLLLKSHLDTITDVALLEHPYGMVVSVDRSGVIYVFQ</sequence>
<dbReference type="SUPFAM" id="SSF56112">
    <property type="entry name" value="Protein kinase-like (PK-like)"/>
    <property type="match status" value="1"/>
</dbReference>
<keyword evidence="14" id="KW-1185">Reference proteome</keyword>
<proteinExistence type="predicted"/>
<evidence type="ECO:0000256" key="7">
    <source>
        <dbReference type="ARBA" id="ARBA00022777"/>
    </source>
</evidence>
<dbReference type="STRING" id="1168221.R7YG52"/>
<evidence type="ECO:0000256" key="3">
    <source>
        <dbReference type="ARBA" id="ARBA00022574"/>
    </source>
</evidence>
<dbReference type="GO" id="GO:0034271">
    <property type="term" value="C:phosphatidylinositol 3-kinase complex, class III, type I"/>
    <property type="evidence" value="ECO:0007669"/>
    <property type="project" value="TreeGrafter"/>
</dbReference>
<dbReference type="Proteomes" id="UP000016924">
    <property type="component" value="Unassembled WGS sequence"/>
</dbReference>
<dbReference type="EC" id="2.7.11.1" evidence="1"/>
<protein>
    <recommendedName>
        <fullName evidence="1">non-specific serine/threonine protein kinase</fullName>
        <ecNumber evidence="1">2.7.11.1</ecNumber>
    </recommendedName>
</protein>
<dbReference type="PROSITE" id="PS00108">
    <property type="entry name" value="PROTEIN_KINASE_ST"/>
    <property type="match status" value="1"/>
</dbReference>
<dbReference type="PROSITE" id="PS50077">
    <property type="entry name" value="HEAT_REPEAT"/>
    <property type="match status" value="1"/>
</dbReference>
<evidence type="ECO:0000313" key="14">
    <source>
        <dbReference type="Proteomes" id="UP000016924"/>
    </source>
</evidence>
<dbReference type="InterPro" id="IPR016024">
    <property type="entry name" value="ARM-type_fold"/>
</dbReference>
<dbReference type="GO" id="GO:0004674">
    <property type="term" value="F:protein serine/threonine kinase activity"/>
    <property type="evidence" value="ECO:0007669"/>
    <property type="project" value="UniProtKB-KW"/>
</dbReference>
<dbReference type="GO" id="GO:0005524">
    <property type="term" value="F:ATP binding"/>
    <property type="evidence" value="ECO:0007669"/>
    <property type="project" value="UniProtKB-KW"/>
</dbReference>
<dbReference type="InterPro" id="IPR021133">
    <property type="entry name" value="HEAT_type_2"/>
</dbReference>
<dbReference type="OMA" id="ATNTCRI"/>
<keyword evidence="2" id="KW-0723">Serine/threonine-protein kinase</keyword>
<feature type="compositionally biased region" description="Gly residues" evidence="11">
    <location>
        <begin position="1504"/>
        <end position="1515"/>
    </location>
</feature>
<dbReference type="Gene3D" id="1.10.510.10">
    <property type="entry name" value="Transferase(Phosphotransferase) domain 1"/>
    <property type="match status" value="1"/>
</dbReference>
<evidence type="ECO:0000256" key="6">
    <source>
        <dbReference type="ARBA" id="ARBA00022741"/>
    </source>
</evidence>
<dbReference type="HOGENOM" id="CLU_001696_0_1_1"/>
<dbReference type="Gene3D" id="1.25.10.10">
    <property type="entry name" value="Leucine-rich Repeat Variant"/>
    <property type="match status" value="2"/>
</dbReference>
<dbReference type="EMBL" id="JH767554">
    <property type="protein sequence ID" value="EON60880.1"/>
    <property type="molecule type" value="Genomic_DNA"/>
</dbReference>
<feature type="region of interest" description="Disordered" evidence="11">
    <location>
        <begin position="912"/>
        <end position="994"/>
    </location>
</feature>
<dbReference type="PANTHER" id="PTHR17583:SF0">
    <property type="entry name" value="PHOSPHOINOSITIDE 3-KINASE REGULATORY SUBUNIT 4"/>
    <property type="match status" value="1"/>
</dbReference>
<dbReference type="FunFam" id="1.10.510.10:FF:000497">
    <property type="entry name" value="Phosphoinositide 3-kinase regulatory subunit"/>
    <property type="match status" value="1"/>
</dbReference>
<dbReference type="InterPro" id="IPR015943">
    <property type="entry name" value="WD40/YVTN_repeat-like_dom_sf"/>
</dbReference>
<dbReference type="SMART" id="SM00220">
    <property type="entry name" value="S_TKc"/>
    <property type="match status" value="1"/>
</dbReference>
<keyword evidence="6" id="KW-0547">Nucleotide-binding</keyword>
<feature type="domain" description="Protein kinase" evidence="12">
    <location>
        <begin position="25"/>
        <end position="306"/>
    </location>
</feature>
<keyword evidence="7 13" id="KW-0418">Kinase</keyword>
<dbReference type="RefSeq" id="XP_007776197.1">
    <property type="nucleotide sequence ID" value="XM_007778007.1"/>
</dbReference>
<reference evidence="14" key="1">
    <citation type="submission" date="2012-06" db="EMBL/GenBank/DDBJ databases">
        <title>The genome sequence of Coniosporium apollinis CBS 100218.</title>
        <authorList>
            <consortium name="The Broad Institute Genome Sequencing Platform"/>
            <person name="Cuomo C."/>
            <person name="Gorbushina A."/>
            <person name="Noack S."/>
            <person name="Walker B."/>
            <person name="Young S.K."/>
            <person name="Zeng Q."/>
            <person name="Gargeya S."/>
            <person name="Fitzgerald M."/>
            <person name="Haas B."/>
            <person name="Abouelleil A."/>
            <person name="Alvarado L."/>
            <person name="Arachchi H.M."/>
            <person name="Berlin A.M."/>
            <person name="Chapman S.B."/>
            <person name="Goldberg J."/>
            <person name="Griggs A."/>
            <person name="Gujja S."/>
            <person name="Hansen M."/>
            <person name="Howarth C."/>
            <person name="Imamovic A."/>
            <person name="Larimer J."/>
            <person name="McCowan C."/>
            <person name="Montmayeur A."/>
            <person name="Murphy C."/>
            <person name="Neiman D."/>
            <person name="Pearson M."/>
            <person name="Priest M."/>
            <person name="Roberts A."/>
            <person name="Saif S."/>
            <person name="Shea T."/>
            <person name="Sisk P."/>
            <person name="Sykes S."/>
            <person name="Wortman J."/>
            <person name="Nusbaum C."/>
            <person name="Birren B."/>
        </authorList>
    </citation>
    <scope>NUCLEOTIDE SEQUENCE [LARGE SCALE GENOMIC DNA]</scope>
    <source>
        <strain evidence="14">CBS 100218</strain>
    </source>
</reference>
<dbReference type="InterPro" id="IPR008271">
    <property type="entry name" value="Ser/Thr_kinase_AS"/>
</dbReference>
<dbReference type="OrthoDB" id="242910at2759"/>
<name>R7YG52_CONA1</name>
<feature type="region of interest" description="Disordered" evidence="11">
    <location>
        <begin position="1010"/>
        <end position="1042"/>
    </location>
</feature>